<accession>A0A7G8Q4G2</accession>
<protein>
    <submittedName>
        <fullName evidence="1">Uncharacterized protein</fullName>
    </submittedName>
</protein>
<keyword evidence="2" id="KW-1185">Reference proteome</keyword>
<dbReference type="EMBL" id="CP060412">
    <property type="protein sequence ID" value="QNK01670.1"/>
    <property type="molecule type" value="Genomic_DNA"/>
</dbReference>
<dbReference type="KEGG" id="dtl:H8F01_00370"/>
<reference evidence="1 2" key="1">
    <citation type="submission" date="2020-08" db="EMBL/GenBank/DDBJ databases">
        <title>Dyella sp. G9 isolated from forest soil.</title>
        <authorList>
            <person name="Fu J."/>
            <person name="Qiu L."/>
        </authorList>
    </citation>
    <scope>NUCLEOTIDE SEQUENCE [LARGE SCALE GENOMIC DNA]</scope>
    <source>
        <strain evidence="1 2">G9</strain>
    </source>
</reference>
<name>A0A7G8Q4G2_9GAMM</name>
<evidence type="ECO:0000313" key="1">
    <source>
        <dbReference type="EMBL" id="QNK01670.1"/>
    </source>
</evidence>
<evidence type="ECO:0000313" key="2">
    <source>
        <dbReference type="Proteomes" id="UP000515873"/>
    </source>
</evidence>
<dbReference type="AlphaFoldDB" id="A0A7G8Q4G2"/>
<sequence>MDTYFAGSPVTVAFQLQDDSGLDLTAPEAVVITVLDENGGEIHTENMDPLPVEGELEMFVRVSAEANTLAAGAVRGFRMIKAEVTKDGATYLLTSEYVIESTNALETGTNSFQTYGQAIVNGASMANVEAFNEADRRNKVVALSTAYQQISRLTFSVTKPTANGGYERLRLTGLLNLKAEDYLDLPKQFVDSLRLAQVAEANELLDTNSIAYKRQQGLLSESIGESTMFFRPEKALLMPVNRRTMDLLRGYVIWEVNLGRS</sequence>
<dbReference type="RefSeq" id="WP_187057129.1">
    <property type="nucleotide sequence ID" value="NZ_CP060412.1"/>
</dbReference>
<gene>
    <name evidence="1" type="ORF">H8F01_00370</name>
</gene>
<dbReference type="Proteomes" id="UP000515873">
    <property type="component" value="Chromosome"/>
</dbReference>
<organism evidence="1 2">
    <name type="scientific">Dyella telluris</name>
    <dbReference type="NCBI Taxonomy" id="2763498"/>
    <lineage>
        <taxon>Bacteria</taxon>
        <taxon>Pseudomonadati</taxon>
        <taxon>Pseudomonadota</taxon>
        <taxon>Gammaproteobacteria</taxon>
        <taxon>Lysobacterales</taxon>
        <taxon>Rhodanobacteraceae</taxon>
        <taxon>Dyella</taxon>
    </lineage>
</organism>
<proteinExistence type="predicted"/>